<protein>
    <submittedName>
        <fullName evidence="7">Uu.00g095880.m01.CDS01</fullName>
    </submittedName>
</protein>
<dbReference type="GO" id="GO:0000139">
    <property type="term" value="C:Golgi membrane"/>
    <property type="evidence" value="ECO:0007669"/>
    <property type="project" value="InterPro"/>
</dbReference>
<feature type="region of interest" description="Disordered" evidence="5">
    <location>
        <begin position="75"/>
        <end position="96"/>
    </location>
</feature>
<name>A0AAI8VC06_9PEZI</name>
<feature type="transmembrane region" description="Helical" evidence="6">
    <location>
        <begin position="372"/>
        <end position="392"/>
    </location>
</feature>
<feature type="compositionally biased region" description="Polar residues" evidence="5">
    <location>
        <begin position="728"/>
        <end position="737"/>
    </location>
</feature>
<feature type="compositionally biased region" description="Low complexity" evidence="5">
    <location>
        <begin position="75"/>
        <end position="86"/>
    </location>
</feature>
<feature type="transmembrane region" description="Helical" evidence="6">
    <location>
        <begin position="200"/>
        <end position="222"/>
    </location>
</feature>
<reference evidence="7" key="1">
    <citation type="submission" date="2023-10" db="EMBL/GenBank/DDBJ databases">
        <authorList>
            <person name="Hackl T."/>
        </authorList>
    </citation>
    <scope>NUCLEOTIDE SEQUENCE</scope>
</reference>
<feature type="transmembrane region" description="Helical" evidence="6">
    <location>
        <begin position="143"/>
        <end position="164"/>
    </location>
</feature>
<evidence type="ECO:0000313" key="7">
    <source>
        <dbReference type="EMBL" id="CAJ2502194.1"/>
    </source>
</evidence>
<feature type="region of interest" description="Disordered" evidence="5">
    <location>
        <begin position="721"/>
        <end position="755"/>
    </location>
</feature>
<feature type="compositionally biased region" description="Basic and acidic residues" evidence="5">
    <location>
        <begin position="738"/>
        <end position="755"/>
    </location>
</feature>
<feature type="transmembrane region" description="Helical" evidence="6">
    <location>
        <begin position="303"/>
        <end position="332"/>
    </location>
</feature>
<evidence type="ECO:0000313" key="8">
    <source>
        <dbReference type="Proteomes" id="UP001295740"/>
    </source>
</evidence>
<evidence type="ECO:0000256" key="3">
    <source>
        <dbReference type="ARBA" id="ARBA00022989"/>
    </source>
</evidence>
<evidence type="ECO:0000256" key="5">
    <source>
        <dbReference type="SAM" id="MobiDB-lite"/>
    </source>
</evidence>
<dbReference type="PANTHER" id="PTHR10231">
    <property type="entry name" value="NUCLEOTIDE-SUGAR TRANSMEMBRANE TRANSPORTER"/>
    <property type="match status" value="1"/>
</dbReference>
<dbReference type="SUPFAM" id="SSF103481">
    <property type="entry name" value="Multidrug resistance efflux transporter EmrE"/>
    <property type="match status" value="1"/>
</dbReference>
<feature type="transmembrane region" description="Helical" evidence="6">
    <location>
        <begin position="119"/>
        <end position="137"/>
    </location>
</feature>
<proteinExistence type="predicted"/>
<dbReference type="Proteomes" id="UP001295740">
    <property type="component" value="Unassembled WGS sequence"/>
</dbReference>
<dbReference type="Pfam" id="PF04142">
    <property type="entry name" value="Nuc_sug_transp"/>
    <property type="match status" value="1"/>
</dbReference>
<keyword evidence="4 6" id="KW-0472">Membrane</keyword>
<dbReference type="EMBL" id="CAUWAG010000004">
    <property type="protein sequence ID" value="CAJ2502194.1"/>
    <property type="molecule type" value="Genomic_DNA"/>
</dbReference>
<evidence type="ECO:0000256" key="4">
    <source>
        <dbReference type="ARBA" id="ARBA00023136"/>
    </source>
</evidence>
<sequence>MWEFGHQSAGFVAALALIAIQVGIGVLMKVAQNGGKYSFSGPGSIAISEFLKLAIALSLYSVQLRRRRRSQLGSSAYVSVPSSDSVTSDDDKSPEDERRFAGTLRSLAQEIPFDARCGFWNLALFYALINNTIFIAYEVADPGTISLVRSTVTGLTAALSVVCLKKKISEVQWLAVAFQLCGLAVTQYSTNSGAVYSLPVYALLFFQVVLSAASGIFNESLVKDKAASLHAQNAVLYFAGFLVNLTIHFATRLFSPEEPNLVTGYGDIRSILVIASNVLIGLAITAVYKYADVVIKCLATGITTALLVYFSSLLFGLPLTPVAIVGTIIIFLSSWTYMREPVKGVLGPTQGSMQSPASLTLHKSFYQRYSNYAPIAFTIFTVLISVQARLYVNYLAADKSSKEPEEDAAMIRLDSPFNRTLGFVRWNSPHYERMPLIDKYRPFFHTLHYSGPDISDSDDIGQDLTTDAFTGTHEIYLQVAETMQMILDGEAWPGFHQNSTKHGNSTSKLNTSDIEGLLYYHFDAWVHPFDFAGEDMTNMWFNDVSRWASPSFECMTEIEQSGWQPLHDGRALHVQALATVQKLVAANAPYVIDPHEFCTGWSDFYYIPRTLFEDYIYLALAFHERRTFHEVVIPTIIHIIDQSRRRIPGRSIISRFPAWGSCCAPEQPSVRDVMFNRMGHRMHYDSEDQLPIETFYAKLDSDGAMVGKEILEPRWVKEKAARGGNRRGASNVTVIQESNERDQKIPESEKQVPFW</sequence>
<gene>
    <name evidence="7" type="ORF">KHLLAP_LOCUS2662</name>
</gene>
<accession>A0AAI8VC06</accession>
<feature type="transmembrane region" description="Helical" evidence="6">
    <location>
        <begin position="12"/>
        <end position="31"/>
    </location>
</feature>
<organism evidence="7 8">
    <name type="scientific">Anthostomella pinea</name>
    <dbReference type="NCBI Taxonomy" id="933095"/>
    <lineage>
        <taxon>Eukaryota</taxon>
        <taxon>Fungi</taxon>
        <taxon>Dikarya</taxon>
        <taxon>Ascomycota</taxon>
        <taxon>Pezizomycotina</taxon>
        <taxon>Sordariomycetes</taxon>
        <taxon>Xylariomycetidae</taxon>
        <taxon>Xylariales</taxon>
        <taxon>Xylariaceae</taxon>
        <taxon>Anthostomella</taxon>
    </lineage>
</organism>
<keyword evidence="8" id="KW-1185">Reference proteome</keyword>
<comment type="caution">
    <text evidence="7">The sequence shown here is derived from an EMBL/GenBank/DDBJ whole genome shotgun (WGS) entry which is preliminary data.</text>
</comment>
<keyword evidence="3 6" id="KW-1133">Transmembrane helix</keyword>
<evidence type="ECO:0000256" key="1">
    <source>
        <dbReference type="ARBA" id="ARBA00004141"/>
    </source>
</evidence>
<feature type="transmembrane region" description="Helical" evidence="6">
    <location>
        <begin position="271"/>
        <end position="291"/>
    </location>
</feature>
<feature type="transmembrane region" description="Helical" evidence="6">
    <location>
        <begin position="171"/>
        <end position="188"/>
    </location>
</feature>
<feature type="transmembrane region" description="Helical" evidence="6">
    <location>
        <begin position="234"/>
        <end position="251"/>
    </location>
</feature>
<comment type="subcellular location">
    <subcellularLocation>
        <location evidence="1">Membrane</location>
        <topology evidence="1">Multi-pass membrane protein</topology>
    </subcellularLocation>
</comment>
<evidence type="ECO:0000256" key="6">
    <source>
        <dbReference type="SAM" id="Phobius"/>
    </source>
</evidence>
<dbReference type="AlphaFoldDB" id="A0AAI8VC06"/>
<evidence type="ECO:0000256" key="2">
    <source>
        <dbReference type="ARBA" id="ARBA00022692"/>
    </source>
</evidence>
<dbReference type="InterPro" id="IPR037185">
    <property type="entry name" value="EmrE-like"/>
</dbReference>
<dbReference type="GO" id="GO:0015165">
    <property type="term" value="F:pyrimidine nucleotide-sugar transmembrane transporter activity"/>
    <property type="evidence" value="ECO:0007669"/>
    <property type="project" value="InterPro"/>
</dbReference>
<feature type="transmembrane region" description="Helical" evidence="6">
    <location>
        <begin position="43"/>
        <end position="62"/>
    </location>
</feature>
<dbReference type="InterPro" id="IPR007271">
    <property type="entry name" value="Nuc_sug_transpt"/>
</dbReference>
<keyword evidence="2 6" id="KW-0812">Transmembrane</keyword>